<gene>
    <name evidence="4" type="ORF">M6B22_09325</name>
</gene>
<keyword evidence="2" id="KW-1133">Transmembrane helix</keyword>
<dbReference type="InterPro" id="IPR029787">
    <property type="entry name" value="Nucleotide_cyclase"/>
</dbReference>
<reference evidence="4" key="1">
    <citation type="submission" date="2022-05" db="EMBL/GenBank/DDBJ databases">
        <title>Jatrophihabitans sp. SB3-54 whole genome sequence.</title>
        <authorList>
            <person name="Suh M.K."/>
            <person name="Eom M.K."/>
            <person name="Kim J.S."/>
            <person name="Kim H.S."/>
            <person name="Do H.E."/>
            <person name="Shin Y.K."/>
            <person name="Lee J.-S."/>
        </authorList>
    </citation>
    <scope>NUCLEOTIDE SEQUENCE</scope>
    <source>
        <strain evidence="4">SB3-54</strain>
    </source>
</reference>
<dbReference type="InterPro" id="IPR050469">
    <property type="entry name" value="Diguanylate_Cyclase"/>
</dbReference>
<dbReference type="SMART" id="SM00267">
    <property type="entry name" value="GGDEF"/>
    <property type="match status" value="1"/>
</dbReference>
<feature type="transmembrane region" description="Helical" evidence="2">
    <location>
        <begin position="106"/>
        <end position="129"/>
    </location>
</feature>
<dbReference type="EMBL" id="CP097463">
    <property type="protein sequence ID" value="WAX58944.1"/>
    <property type="molecule type" value="Genomic_DNA"/>
</dbReference>
<evidence type="ECO:0000256" key="1">
    <source>
        <dbReference type="SAM" id="MobiDB-lite"/>
    </source>
</evidence>
<dbReference type="Proteomes" id="UP001164693">
    <property type="component" value="Chromosome"/>
</dbReference>
<dbReference type="RefSeq" id="WP_269445485.1">
    <property type="nucleotide sequence ID" value="NZ_CP097463.1"/>
</dbReference>
<proteinExistence type="predicted"/>
<sequence>MLYAFGGIGALLGAQFPMSPDLAVGLSRFLGIVCLTVAPLILTLRRRLAIAWINVALATATVLLSVLVAATGSAVGVVLPGVVYMCIALIAAYFSAPLQARAQACLAVGGFSAGVLLSGVPNLFVPWFVTSATVLGAAEMLRHVVTQLQEQAALDPLTGIANRAYFQLAAEREIALAGRGRTPFSVALLDLDDFKTVNDTYGHVAGDALLSELAGAWQAQLRGADLIARYGGDEFALIMPDTGHDEAINVLERLHTAHHAQWSAGVATWDDDTDLSQLLHRADQNLYIAKNMRALSRPEPSRRPDRQVAVQRRHVGREQHPGARTAFTSPAQGLTAD</sequence>
<keyword evidence="5" id="KW-1185">Reference proteome</keyword>
<dbReference type="PANTHER" id="PTHR45138:SF9">
    <property type="entry name" value="DIGUANYLATE CYCLASE DGCM-RELATED"/>
    <property type="match status" value="1"/>
</dbReference>
<evidence type="ECO:0000313" key="5">
    <source>
        <dbReference type="Proteomes" id="UP001164693"/>
    </source>
</evidence>
<dbReference type="Pfam" id="PF00990">
    <property type="entry name" value="GGDEF"/>
    <property type="match status" value="1"/>
</dbReference>
<dbReference type="Gene3D" id="3.30.70.270">
    <property type="match status" value="1"/>
</dbReference>
<feature type="region of interest" description="Disordered" evidence="1">
    <location>
        <begin position="295"/>
        <end position="337"/>
    </location>
</feature>
<feature type="domain" description="GGDEF" evidence="3">
    <location>
        <begin position="182"/>
        <end position="298"/>
    </location>
</feature>
<feature type="transmembrane region" description="Helical" evidence="2">
    <location>
        <begin position="49"/>
        <end position="68"/>
    </location>
</feature>
<evidence type="ECO:0000256" key="2">
    <source>
        <dbReference type="SAM" id="Phobius"/>
    </source>
</evidence>
<dbReference type="InterPro" id="IPR043128">
    <property type="entry name" value="Rev_trsase/Diguanyl_cyclase"/>
</dbReference>
<name>A0ABY7K276_9ACTN</name>
<feature type="transmembrane region" description="Helical" evidence="2">
    <location>
        <begin position="74"/>
        <end position="94"/>
    </location>
</feature>
<accession>A0ABY7K276</accession>
<dbReference type="CDD" id="cd01949">
    <property type="entry name" value="GGDEF"/>
    <property type="match status" value="1"/>
</dbReference>
<organism evidence="4 5">
    <name type="scientific">Jatrophihabitans cynanchi</name>
    <dbReference type="NCBI Taxonomy" id="2944128"/>
    <lineage>
        <taxon>Bacteria</taxon>
        <taxon>Bacillati</taxon>
        <taxon>Actinomycetota</taxon>
        <taxon>Actinomycetes</taxon>
        <taxon>Jatrophihabitantales</taxon>
        <taxon>Jatrophihabitantaceae</taxon>
        <taxon>Jatrophihabitans</taxon>
    </lineage>
</organism>
<evidence type="ECO:0000259" key="3">
    <source>
        <dbReference type="PROSITE" id="PS50887"/>
    </source>
</evidence>
<dbReference type="InterPro" id="IPR000160">
    <property type="entry name" value="GGDEF_dom"/>
</dbReference>
<keyword evidence="2" id="KW-0812">Transmembrane</keyword>
<dbReference type="PANTHER" id="PTHR45138">
    <property type="entry name" value="REGULATORY COMPONENTS OF SENSORY TRANSDUCTION SYSTEM"/>
    <property type="match status" value="1"/>
</dbReference>
<dbReference type="NCBIfam" id="TIGR00254">
    <property type="entry name" value="GGDEF"/>
    <property type="match status" value="1"/>
</dbReference>
<dbReference type="SUPFAM" id="SSF55073">
    <property type="entry name" value="Nucleotide cyclase"/>
    <property type="match status" value="1"/>
</dbReference>
<dbReference type="PROSITE" id="PS50887">
    <property type="entry name" value="GGDEF"/>
    <property type="match status" value="1"/>
</dbReference>
<protein>
    <submittedName>
        <fullName evidence="4">GGDEF domain-containing protein</fullName>
    </submittedName>
</protein>
<evidence type="ECO:0000313" key="4">
    <source>
        <dbReference type="EMBL" id="WAX58944.1"/>
    </source>
</evidence>
<feature type="transmembrane region" description="Helical" evidence="2">
    <location>
        <begin position="22"/>
        <end position="42"/>
    </location>
</feature>
<feature type="compositionally biased region" description="Polar residues" evidence="1">
    <location>
        <begin position="326"/>
        <end position="337"/>
    </location>
</feature>
<keyword evidence="2" id="KW-0472">Membrane</keyword>